<dbReference type="OrthoDB" id="9779968at2"/>
<comment type="caution">
    <text evidence="1">The sequence shown here is derived from an EMBL/GenBank/DDBJ whole genome shotgun (WGS) entry which is preliminary data.</text>
</comment>
<dbReference type="Proteomes" id="UP000253426">
    <property type="component" value="Unassembled WGS sequence"/>
</dbReference>
<evidence type="ECO:0000313" key="2">
    <source>
        <dbReference type="Proteomes" id="UP000253426"/>
    </source>
</evidence>
<accession>A0A366HNQ8</accession>
<gene>
    <name evidence="1" type="ORF">DES53_105351</name>
</gene>
<dbReference type="PANTHER" id="PTHR43737:SF1">
    <property type="entry name" value="DUF1501 DOMAIN-CONTAINING PROTEIN"/>
    <property type="match status" value="1"/>
</dbReference>
<organism evidence="1 2">
    <name type="scientific">Roseimicrobium gellanilyticum</name>
    <dbReference type="NCBI Taxonomy" id="748857"/>
    <lineage>
        <taxon>Bacteria</taxon>
        <taxon>Pseudomonadati</taxon>
        <taxon>Verrucomicrobiota</taxon>
        <taxon>Verrucomicrobiia</taxon>
        <taxon>Verrucomicrobiales</taxon>
        <taxon>Verrucomicrobiaceae</taxon>
        <taxon>Roseimicrobium</taxon>
    </lineage>
</organism>
<protein>
    <submittedName>
        <fullName evidence="1">Uncharacterized protein (DUF1501 family)</fullName>
    </submittedName>
</protein>
<dbReference type="Pfam" id="PF07394">
    <property type="entry name" value="DUF1501"/>
    <property type="match status" value="1"/>
</dbReference>
<dbReference type="AlphaFoldDB" id="A0A366HNQ8"/>
<evidence type="ECO:0000313" key="1">
    <source>
        <dbReference type="EMBL" id="RBP43952.1"/>
    </source>
</evidence>
<dbReference type="EMBL" id="QNRR01000005">
    <property type="protein sequence ID" value="RBP43952.1"/>
    <property type="molecule type" value="Genomic_DNA"/>
</dbReference>
<keyword evidence="2" id="KW-1185">Reference proteome</keyword>
<reference evidence="1 2" key="1">
    <citation type="submission" date="2018-06" db="EMBL/GenBank/DDBJ databases">
        <title>Genomic Encyclopedia of Type Strains, Phase IV (KMG-IV): sequencing the most valuable type-strain genomes for metagenomic binning, comparative biology and taxonomic classification.</title>
        <authorList>
            <person name="Goeker M."/>
        </authorList>
    </citation>
    <scope>NUCLEOTIDE SEQUENCE [LARGE SCALE GENOMIC DNA]</scope>
    <source>
        <strain evidence="1 2">DSM 25532</strain>
    </source>
</reference>
<dbReference type="PANTHER" id="PTHR43737">
    <property type="entry name" value="BLL7424 PROTEIN"/>
    <property type="match status" value="1"/>
</dbReference>
<name>A0A366HNQ8_9BACT</name>
<dbReference type="InterPro" id="IPR010869">
    <property type="entry name" value="DUF1501"/>
</dbReference>
<dbReference type="RefSeq" id="WP_113959408.1">
    <property type="nucleotide sequence ID" value="NZ_QNRR01000005.1"/>
</dbReference>
<proteinExistence type="predicted"/>
<sequence length="543" mass="57666">MNLIFRRKNEPSRRQFMVQTGCAAMGITSMVNTIAHLKLMQGALNAQAPPSGYRALVCVFLNGGNDSNNMLLPFSGTARTDYEAGRGMLTIPVNNATASLNALQLNATNIAECDPLGGYLGTLGVHPKFNHIKTIFDEGDAAFVANVGTLTYPGVTRANYPTAPKPPQLYSHSDQQVQWQSSIPDRPFTSGWGGRIADLLDPLHNPSSGNASMSISISGVNSFQVSPTGVVAPYVMTSGGLVSLAGYGTNYTSAVNDPNILFQAANYKTAEAGRRLQAFENILNMSHASLMENAYNGVAMNARLTEGMVGTALQGTVGTTAGTTTLDTYFNNAFTGTGLNVNNDFTNQMKLVARLIAGRAALGNTRQIFFVQHGGYDTHIAQIPAGSNTAGHTGLMNYLNCTLKGFADAIKGPEVGNQWDNVTSFTASDFTRTFTANKTDATAGSDHAWGGHTLIMGGSVKGARVYGKFPVLKLGNSGDPNTIDATTANRGLWIPSTSVDQYAAVLARWLGVSDSALDDIFPNLPRFVTIPNIISGNMDFMNA</sequence>